<comment type="similarity">
    <text evidence="1">Belongs to the peptidase C48 family.</text>
</comment>
<dbReference type="GO" id="GO:0016929">
    <property type="term" value="F:deSUMOylase activity"/>
    <property type="evidence" value="ECO:0007669"/>
    <property type="project" value="TreeGrafter"/>
</dbReference>
<reference evidence="7" key="1">
    <citation type="submission" date="2020-05" db="EMBL/GenBank/DDBJ databases">
        <title>WGS assembly of Panicum virgatum.</title>
        <authorList>
            <person name="Lovell J.T."/>
            <person name="Jenkins J."/>
            <person name="Shu S."/>
            <person name="Juenger T.E."/>
            <person name="Schmutz J."/>
        </authorList>
    </citation>
    <scope>NUCLEOTIDE SEQUENCE</scope>
    <source>
        <strain evidence="7">AP13</strain>
    </source>
</reference>
<dbReference type="Proteomes" id="UP000823388">
    <property type="component" value="Chromosome 2N"/>
</dbReference>
<evidence type="ECO:0000313" key="7">
    <source>
        <dbReference type="EMBL" id="KAG2632355.1"/>
    </source>
</evidence>
<gene>
    <name evidence="7" type="ORF">PVAP13_2NG078746</name>
</gene>
<keyword evidence="3" id="KW-0378">Hydrolase</keyword>
<name>A0A8T0VD62_PANVG</name>
<sequence length="203" mass="23176">MDKSEKEKPYPEQGTADEKEVSSSNLSSGAKRKIDFVLSPTLVEKVKTRINRQPSKVCKSPYIGTKQNRVSKTKTNCPNAVLDSFNRTINYAEELVELRCGIHSILQAILASSDKLESRWSNYDILQWDVVVKKNIPRQHDACSCGIFTIKYMQFWNGSEITNPFTQKDMEKFRKKMPAELILSPLNELNTSKEHVLATQNFS</sequence>
<evidence type="ECO:0000256" key="1">
    <source>
        <dbReference type="ARBA" id="ARBA00005234"/>
    </source>
</evidence>
<dbReference type="AlphaFoldDB" id="A0A8T0VD62"/>
<evidence type="ECO:0000256" key="5">
    <source>
        <dbReference type="SAM" id="MobiDB-lite"/>
    </source>
</evidence>
<dbReference type="PANTHER" id="PTHR12606">
    <property type="entry name" value="SENTRIN/SUMO-SPECIFIC PROTEASE"/>
    <property type="match status" value="1"/>
</dbReference>
<proteinExistence type="inferred from homology"/>
<comment type="caution">
    <text evidence="7">The sequence shown here is derived from an EMBL/GenBank/DDBJ whole genome shotgun (WGS) entry which is preliminary data.</text>
</comment>
<keyword evidence="4" id="KW-0788">Thiol protease</keyword>
<evidence type="ECO:0000256" key="4">
    <source>
        <dbReference type="ARBA" id="ARBA00022807"/>
    </source>
</evidence>
<evidence type="ECO:0000313" key="8">
    <source>
        <dbReference type="Proteomes" id="UP000823388"/>
    </source>
</evidence>
<keyword evidence="8" id="KW-1185">Reference proteome</keyword>
<dbReference type="InterPro" id="IPR038765">
    <property type="entry name" value="Papain-like_cys_pep_sf"/>
</dbReference>
<evidence type="ECO:0000256" key="3">
    <source>
        <dbReference type="ARBA" id="ARBA00022801"/>
    </source>
</evidence>
<accession>A0A8T0VD62</accession>
<dbReference type="GO" id="GO:0005634">
    <property type="term" value="C:nucleus"/>
    <property type="evidence" value="ECO:0007669"/>
    <property type="project" value="TreeGrafter"/>
</dbReference>
<evidence type="ECO:0000256" key="2">
    <source>
        <dbReference type="ARBA" id="ARBA00022670"/>
    </source>
</evidence>
<dbReference type="InterPro" id="IPR003653">
    <property type="entry name" value="Peptidase_C48_C"/>
</dbReference>
<dbReference type="GO" id="GO:0016926">
    <property type="term" value="P:protein desumoylation"/>
    <property type="evidence" value="ECO:0007669"/>
    <property type="project" value="TreeGrafter"/>
</dbReference>
<dbReference type="PANTHER" id="PTHR12606:SF1">
    <property type="entry name" value="UBIQUITIN-LIKE-SPECIFIC PROTEASE 1A"/>
    <property type="match status" value="1"/>
</dbReference>
<feature type="domain" description="Ubiquitin-like protease family profile" evidence="6">
    <location>
        <begin position="102"/>
        <end position="178"/>
    </location>
</feature>
<dbReference type="GO" id="GO:0006508">
    <property type="term" value="P:proteolysis"/>
    <property type="evidence" value="ECO:0007669"/>
    <property type="project" value="UniProtKB-KW"/>
</dbReference>
<dbReference type="Gene3D" id="3.40.395.10">
    <property type="entry name" value="Adenoviral Proteinase, Chain A"/>
    <property type="match status" value="1"/>
</dbReference>
<organism evidence="7 8">
    <name type="scientific">Panicum virgatum</name>
    <name type="common">Blackwell switchgrass</name>
    <dbReference type="NCBI Taxonomy" id="38727"/>
    <lineage>
        <taxon>Eukaryota</taxon>
        <taxon>Viridiplantae</taxon>
        <taxon>Streptophyta</taxon>
        <taxon>Embryophyta</taxon>
        <taxon>Tracheophyta</taxon>
        <taxon>Spermatophyta</taxon>
        <taxon>Magnoliopsida</taxon>
        <taxon>Liliopsida</taxon>
        <taxon>Poales</taxon>
        <taxon>Poaceae</taxon>
        <taxon>PACMAD clade</taxon>
        <taxon>Panicoideae</taxon>
        <taxon>Panicodae</taxon>
        <taxon>Paniceae</taxon>
        <taxon>Panicinae</taxon>
        <taxon>Panicum</taxon>
        <taxon>Panicum sect. Hiantes</taxon>
    </lineage>
</organism>
<keyword evidence="2" id="KW-0645">Protease</keyword>
<protein>
    <recommendedName>
        <fullName evidence="6">Ubiquitin-like protease family profile domain-containing protein</fullName>
    </recommendedName>
</protein>
<evidence type="ECO:0000259" key="6">
    <source>
        <dbReference type="Pfam" id="PF02902"/>
    </source>
</evidence>
<feature type="compositionally biased region" description="Basic and acidic residues" evidence="5">
    <location>
        <begin position="1"/>
        <end position="21"/>
    </location>
</feature>
<dbReference type="SUPFAM" id="SSF54001">
    <property type="entry name" value="Cysteine proteinases"/>
    <property type="match status" value="1"/>
</dbReference>
<dbReference type="Pfam" id="PF02902">
    <property type="entry name" value="Peptidase_C48"/>
    <property type="match status" value="1"/>
</dbReference>
<feature type="region of interest" description="Disordered" evidence="5">
    <location>
        <begin position="1"/>
        <end position="27"/>
    </location>
</feature>
<dbReference type="EMBL" id="CM029040">
    <property type="protein sequence ID" value="KAG2632355.1"/>
    <property type="molecule type" value="Genomic_DNA"/>
</dbReference>